<evidence type="ECO:0000259" key="3">
    <source>
        <dbReference type="Pfam" id="PF07727"/>
    </source>
</evidence>
<dbReference type="GO" id="GO:0004190">
    <property type="term" value="F:aspartic-type endopeptidase activity"/>
    <property type="evidence" value="ECO:0007669"/>
    <property type="project" value="UniProtKB-KW"/>
</dbReference>
<dbReference type="InterPro" id="IPR054722">
    <property type="entry name" value="PolX-like_BBD"/>
</dbReference>
<dbReference type="SUPFAM" id="SSF56672">
    <property type="entry name" value="DNA/RNA polymerases"/>
    <property type="match status" value="1"/>
</dbReference>
<evidence type="ECO:0008006" key="9">
    <source>
        <dbReference type="Google" id="ProtNLM"/>
    </source>
</evidence>
<protein>
    <recommendedName>
        <fullName evidence="9">Reverse transcriptase Ty1/copia-type domain-containing protein</fullName>
    </recommendedName>
</protein>
<dbReference type="Gramene" id="RZC76107">
    <property type="protein sequence ID" value="RZC76107"/>
    <property type="gene ID" value="C5167_000292"/>
</dbReference>
<keyword evidence="8" id="KW-1185">Reference proteome</keyword>
<dbReference type="Proteomes" id="UP000316621">
    <property type="component" value="Chromosome 9"/>
</dbReference>
<feature type="domain" description="Retroviral polymerase SH3-like" evidence="6">
    <location>
        <begin position="480"/>
        <end position="516"/>
    </location>
</feature>
<dbReference type="Pfam" id="PF14244">
    <property type="entry name" value="Retrotran_gag_3"/>
    <property type="match status" value="1"/>
</dbReference>
<organism evidence="7 8">
    <name type="scientific">Papaver somniferum</name>
    <name type="common">Opium poppy</name>
    <dbReference type="NCBI Taxonomy" id="3469"/>
    <lineage>
        <taxon>Eukaryota</taxon>
        <taxon>Viridiplantae</taxon>
        <taxon>Streptophyta</taxon>
        <taxon>Embryophyta</taxon>
        <taxon>Tracheophyta</taxon>
        <taxon>Spermatophyta</taxon>
        <taxon>Magnoliopsida</taxon>
        <taxon>Ranunculales</taxon>
        <taxon>Papaveraceae</taxon>
        <taxon>Papaveroideae</taxon>
        <taxon>Papaver</taxon>
    </lineage>
</organism>
<dbReference type="Pfam" id="PF25597">
    <property type="entry name" value="SH3_retrovirus"/>
    <property type="match status" value="1"/>
</dbReference>
<gene>
    <name evidence="7" type="ORF">C5167_000292</name>
</gene>
<evidence type="ECO:0000259" key="4">
    <source>
        <dbReference type="Pfam" id="PF14244"/>
    </source>
</evidence>
<dbReference type="Pfam" id="PF07727">
    <property type="entry name" value="RVT_2"/>
    <property type="match status" value="1"/>
</dbReference>
<dbReference type="EMBL" id="CM010723">
    <property type="protein sequence ID" value="RZC76107.1"/>
    <property type="molecule type" value="Genomic_DNA"/>
</dbReference>
<accession>A0A4Y7KTI8</accession>
<evidence type="ECO:0000313" key="7">
    <source>
        <dbReference type="EMBL" id="RZC76107.1"/>
    </source>
</evidence>
<dbReference type="InterPro" id="IPR013103">
    <property type="entry name" value="RVT_2"/>
</dbReference>
<proteinExistence type="predicted"/>
<dbReference type="InterPro" id="IPR029472">
    <property type="entry name" value="Copia-like_N"/>
</dbReference>
<evidence type="ECO:0000256" key="1">
    <source>
        <dbReference type="ARBA" id="ARBA00022750"/>
    </source>
</evidence>
<dbReference type="PANTHER" id="PTHR11439:SF494">
    <property type="entry name" value="CYSTEINE-RICH RLK (RECEPTOR-LIKE PROTEIN KINASE) 8"/>
    <property type="match status" value="1"/>
</dbReference>
<evidence type="ECO:0000256" key="2">
    <source>
        <dbReference type="SAM" id="MobiDB-lite"/>
    </source>
</evidence>
<dbReference type="STRING" id="3469.A0A4Y7KTI8"/>
<name>A0A4Y7KTI8_PAPSO</name>
<dbReference type="InterPro" id="IPR057670">
    <property type="entry name" value="SH3_retrovirus"/>
</dbReference>
<feature type="region of interest" description="Disordered" evidence="2">
    <location>
        <begin position="562"/>
        <end position="595"/>
    </location>
</feature>
<dbReference type="PANTHER" id="PTHR11439">
    <property type="entry name" value="GAG-POL-RELATED RETROTRANSPOSON"/>
    <property type="match status" value="1"/>
</dbReference>
<feature type="domain" description="Reverse transcriptase Ty1/copia-type" evidence="3">
    <location>
        <begin position="687"/>
        <end position="929"/>
    </location>
</feature>
<feature type="domain" description="Retrovirus-related Pol polyprotein from transposon TNT 1-94-like beta-barrel" evidence="5">
    <location>
        <begin position="380"/>
        <end position="429"/>
    </location>
</feature>
<evidence type="ECO:0000313" key="8">
    <source>
        <dbReference type="Proteomes" id="UP000316621"/>
    </source>
</evidence>
<reference evidence="7 8" key="1">
    <citation type="journal article" date="2018" name="Science">
        <title>The opium poppy genome and morphinan production.</title>
        <authorList>
            <person name="Guo L."/>
            <person name="Winzer T."/>
            <person name="Yang X."/>
            <person name="Li Y."/>
            <person name="Ning Z."/>
            <person name="He Z."/>
            <person name="Teodor R."/>
            <person name="Lu Y."/>
            <person name="Bowser T.A."/>
            <person name="Graham I.A."/>
            <person name="Ye K."/>
        </authorList>
    </citation>
    <scope>NUCLEOTIDE SEQUENCE [LARGE SCALE GENOMIC DNA]</scope>
    <source>
        <strain evidence="8">cv. HN1</strain>
        <tissue evidence="7">Leaves</tissue>
    </source>
</reference>
<keyword evidence="1" id="KW-0645">Protease</keyword>
<evidence type="ECO:0000259" key="6">
    <source>
        <dbReference type="Pfam" id="PF25597"/>
    </source>
</evidence>
<dbReference type="Pfam" id="PF22936">
    <property type="entry name" value="Pol_BBD"/>
    <property type="match status" value="1"/>
</dbReference>
<feature type="compositionally biased region" description="Polar residues" evidence="2">
    <location>
        <begin position="585"/>
        <end position="595"/>
    </location>
</feature>
<sequence length="1172" mass="130834">MSASTPSSPNSPVHDNISSQNTEPLPNPSALPRTLDPYIIHPSDNPATVLSSPLLQGDNYGSWVRGITKSLNAKGKLGFVDGSLPPPTDPLQFQCWKRCDDLVGSWLLNSCQPDIRASCLYAANSHAIWKDLQIRFCVSNAPILFRLKSSIASIKQESMPVSIYYTKIKTLWDQYDSLVASTEACICGAGKHMLERLERERAMEFLQGLHDRFSNLRSQILTMDPFPSALRIFNLVQQEEEQQHITHTPMPTVDAAALASARNFQSSSRPPSNQNKRQRPFCDYCNRLGHVRDKCYRLHGFPPANSSSQQPLANANMHLTAAAAALSPDTSAAPHALPSLSADQYARLLALINPAPDSAQPDVRANFAGNILSTSIVDPWFVDSGATHHICNSLHYFTSYVPVQSSILMQLPDGSFSMVKHIGEVVFSPTLKLSNDRVTKAVIGRADFISGLYHLQAHPPKSFNRVLCNKTTADVWHCRLGYPHNHKGYIILDISTKTTFVSRDVVFHEHLFPFKDAKFISDTALTLSTDTDFFYEDSTSVSPSNSVIDIHYSNFPSLQVADSNSTPPTHILDNHTPHTTGPPLESTSPAVSSPEVISTIDTNLRRSTRTHTRPSHLKDYVCSVSQGMSNSLYPITNYISFDKFTPQHRAFLSSVISNNEPRSFTEAIKHPEWRDAIVKEHTALLNNDTFTMTALPPGKSSIGCKWVFKIKYKSNGDIDRRKARLVAKGYTQQEGIDYHDTFAPVAKLVTVRVLLSIAAIFNWPLHQLDVNNAFLQGDLHEEIYMKLPPGFQTKGETRVYKLNKSLYGLKQASRQWFAKFSNALLEEGFIQSRADYSLFLFHSDAISIYLLVYVDDIIITGNNHLAIQQLIQKLEAKFSLKNLGRLQYFLGIEVSRSPNGIFLGQRKYILDIIQDSGLLGAKPATSPMEQHLKLLPTSGNPLSDPSIYRRLIGRLLYLQVTRPDITYSVNYLSQFLQHPCSGHLDAAYRVVRYLKGTVAHGIFLSATSSLSLAGYTDSDWAGCPITRRSTAGYFIMLGTSPLSWKSKKQPTISLSSAEAEYRALARVTSELQWLHYLFSDLRVSIPQPISVYCDNQAAIHISENPVFHERTKHIEIDCYFVREKVISGLIKPTHIPSAAQLADLFTKPLGVDHFKHLVRKLGVRPHDPPAPT</sequence>
<feature type="compositionally biased region" description="Polar residues" evidence="2">
    <location>
        <begin position="1"/>
        <end position="24"/>
    </location>
</feature>
<feature type="region of interest" description="Disordered" evidence="2">
    <location>
        <begin position="1"/>
        <end position="37"/>
    </location>
</feature>
<feature type="domain" description="Retrotransposon Copia-like N-terminal" evidence="4">
    <location>
        <begin position="41"/>
        <end position="87"/>
    </location>
</feature>
<dbReference type="OMA" id="ITIVQIR"/>
<keyword evidence="1" id="KW-0064">Aspartyl protease</keyword>
<dbReference type="CDD" id="cd09272">
    <property type="entry name" value="RNase_HI_RT_Ty1"/>
    <property type="match status" value="1"/>
</dbReference>
<dbReference type="InterPro" id="IPR043502">
    <property type="entry name" value="DNA/RNA_pol_sf"/>
</dbReference>
<keyword evidence="1" id="KW-0378">Hydrolase</keyword>
<dbReference type="AlphaFoldDB" id="A0A4Y7KTI8"/>
<evidence type="ECO:0000259" key="5">
    <source>
        <dbReference type="Pfam" id="PF22936"/>
    </source>
</evidence>